<dbReference type="PRINTS" id="PR01171">
    <property type="entry name" value="BCTLIPOCALIN"/>
</dbReference>
<dbReference type="AlphaFoldDB" id="A0A1I5DGH3"/>
<dbReference type="Pfam" id="PF08212">
    <property type="entry name" value="Lipocalin_2"/>
    <property type="match status" value="1"/>
</dbReference>
<evidence type="ECO:0000313" key="4">
    <source>
        <dbReference type="EMBL" id="SFN97901.1"/>
    </source>
</evidence>
<dbReference type="eggNOG" id="COG3040">
    <property type="taxonomic scope" value="Bacteria"/>
</dbReference>
<accession>A0A1I5DGH3</accession>
<sequence>MFWKKQETPIPTVKELNLEKYLGLWYEIGKLPQREQRQLTHVTARYHLDEKGILRVHNTGYRNGRKVGIRGKAWIRKEKEPGALYVQFFWPFKGEYNVIKIAEDYRYAVVVGKSKESLWILAREKALPKEDLREILDFLKTHGIDTKRILKTNQKEERHHGSL</sequence>
<gene>
    <name evidence="4" type="ORF">SAMN04488695_10933</name>
</gene>
<proteinExistence type="inferred from homology"/>
<dbReference type="InterPro" id="IPR047202">
    <property type="entry name" value="Lipocalin_Blc-like_dom"/>
</dbReference>
<evidence type="ECO:0000259" key="3">
    <source>
        <dbReference type="Pfam" id="PF08212"/>
    </source>
</evidence>
<dbReference type="InterPro" id="IPR012674">
    <property type="entry name" value="Calycin"/>
</dbReference>
<reference evidence="4 5" key="1">
    <citation type="submission" date="2016-10" db="EMBL/GenBank/DDBJ databases">
        <authorList>
            <person name="de Groot N.N."/>
        </authorList>
    </citation>
    <scope>NUCLEOTIDE SEQUENCE [LARGE SCALE GENOMIC DNA]</scope>
    <source>
        <strain evidence="4 5">ML2</strain>
    </source>
</reference>
<dbReference type="PANTHER" id="PTHR10612:SF34">
    <property type="entry name" value="APOLIPOPROTEIN D"/>
    <property type="match status" value="1"/>
</dbReference>
<dbReference type="InterPro" id="IPR002446">
    <property type="entry name" value="Lipocalin_bac"/>
</dbReference>
<dbReference type="EMBL" id="FOVK01000009">
    <property type="protein sequence ID" value="SFN97901.1"/>
    <property type="molecule type" value="Genomic_DNA"/>
</dbReference>
<dbReference type="PROSITE" id="PS00213">
    <property type="entry name" value="LIPOCALIN"/>
    <property type="match status" value="1"/>
</dbReference>
<name>A0A1I5DGH3_9CLOT</name>
<keyword evidence="5" id="KW-1185">Reference proteome</keyword>
<evidence type="ECO:0000313" key="5">
    <source>
        <dbReference type="Proteomes" id="UP000181899"/>
    </source>
</evidence>
<dbReference type="InterPro" id="IPR022272">
    <property type="entry name" value="Lipocalin_CS"/>
</dbReference>
<dbReference type="InterPro" id="IPR022271">
    <property type="entry name" value="Lipocalin_ApoD"/>
</dbReference>
<dbReference type="SUPFAM" id="SSF50814">
    <property type="entry name" value="Lipocalins"/>
    <property type="match status" value="1"/>
</dbReference>
<dbReference type="STRING" id="398199.SAMN05421804_103110"/>
<comment type="similarity">
    <text evidence="1 2">Belongs to the calycin superfamily. Lipocalin family.</text>
</comment>
<evidence type="ECO:0000256" key="2">
    <source>
        <dbReference type="PIRNR" id="PIRNR036893"/>
    </source>
</evidence>
<feature type="domain" description="Lipocalin/cytosolic fatty-acid binding" evidence="3">
    <location>
        <begin position="16"/>
        <end position="154"/>
    </location>
</feature>
<dbReference type="GO" id="GO:0006950">
    <property type="term" value="P:response to stress"/>
    <property type="evidence" value="ECO:0007669"/>
    <property type="project" value="UniProtKB-ARBA"/>
</dbReference>
<dbReference type="InterPro" id="IPR000566">
    <property type="entry name" value="Lipocln_cytosolic_FA-bd_dom"/>
</dbReference>
<dbReference type="Proteomes" id="UP000181899">
    <property type="component" value="Unassembled WGS sequence"/>
</dbReference>
<dbReference type="CDD" id="cd19438">
    <property type="entry name" value="lipocalin_Blc-like"/>
    <property type="match status" value="1"/>
</dbReference>
<evidence type="ECO:0000256" key="1">
    <source>
        <dbReference type="ARBA" id="ARBA00006889"/>
    </source>
</evidence>
<organism evidence="4 5">
    <name type="scientific">Proteiniclasticum ruminis</name>
    <dbReference type="NCBI Taxonomy" id="398199"/>
    <lineage>
        <taxon>Bacteria</taxon>
        <taxon>Bacillati</taxon>
        <taxon>Bacillota</taxon>
        <taxon>Clostridia</taxon>
        <taxon>Eubacteriales</taxon>
        <taxon>Clostridiaceae</taxon>
        <taxon>Proteiniclasticum</taxon>
    </lineage>
</organism>
<keyword evidence="4" id="KW-0449">Lipoprotein</keyword>
<dbReference type="PANTHER" id="PTHR10612">
    <property type="entry name" value="APOLIPOPROTEIN D"/>
    <property type="match status" value="1"/>
</dbReference>
<dbReference type="RefSeq" id="WP_074912517.1">
    <property type="nucleotide sequence ID" value="NZ_FOVK01000009.1"/>
</dbReference>
<dbReference type="PIRSF" id="PIRSF036893">
    <property type="entry name" value="Lipocalin_ApoD"/>
    <property type="match status" value="1"/>
</dbReference>
<dbReference type="Gene3D" id="2.40.128.20">
    <property type="match status" value="1"/>
</dbReference>
<protein>
    <submittedName>
        <fullName evidence="4">Apolipoprotein D and lipocalin family protein</fullName>
    </submittedName>
</protein>